<sequence length="477" mass="51680">MAHTRLQHMGQKGWGLVATAHIPAGELVIEYVGEVVDDEESARRVVQYEADGLVHTYIMTLSSTEVIDATRKGNLSRFINHSCDANCETQKWVVSGDVRVCVVARRKIRVGEEITYNYNLEWNGQKRVRCVCGAANCHKYLGGQSKRFRRLLEQGPVLNQEVLQFNDEDEEMVAVDVLDMFSSDDEEAPTLAPSSSLAICSGVEERGQHGQHAPRASQPPKRQRRDADDQSVAPEADRLSTTLQPAPKAWDDGSQQRPQLCTAVAPSQQSRLHPAAGNASLFEGDEQSTALQAKPHLLSTTQASLQSCASALMQQSASSPHRSLSAVTPPGFQAPRVACSPISAVSLLAAEAASQQAASSLQRCPSQCPSELLPQASRQHGAPYAQPRPQGVSEPQAGPSLEPLLPQVHVLQHYSSLQSTASQRPAEAPHAVQLPGSPTDAESYISPSKLSRLPTRAAKMWRARQLQPTSNAAAYAF</sequence>
<dbReference type="Gene3D" id="2.170.270.10">
    <property type="entry name" value="SET domain"/>
    <property type="match status" value="1"/>
</dbReference>
<evidence type="ECO:0000256" key="7">
    <source>
        <dbReference type="ARBA" id="ARBA00023242"/>
    </source>
</evidence>
<evidence type="ECO:0000256" key="8">
    <source>
        <dbReference type="SAM" id="MobiDB-lite"/>
    </source>
</evidence>
<dbReference type="PROSITE" id="PS50868">
    <property type="entry name" value="POST_SET"/>
    <property type="match status" value="1"/>
</dbReference>
<dbReference type="AlphaFoldDB" id="A0AAW1QRM5"/>
<dbReference type="GO" id="GO:0008168">
    <property type="term" value="F:methyltransferase activity"/>
    <property type="evidence" value="ECO:0007669"/>
    <property type="project" value="UniProtKB-KW"/>
</dbReference>
<evidence type="ECO:0000256" key="5">
    <source>
        <dbReference type="ARBA" id="ARBA00022679"/>
    </source>
</evidence>
<evidence type="ECO:0000313" key="11">
    <source>
        <dbReference type="EMBL" id="KAK9823858.1"/>
    </source>
</evidence>
<feature type="region of interest" description="Disordered" evidence="8">
    <location>
        <begin position="365"/>
        <end position="401"/>
    </location>
</feature>
<feature type="region of interest" description="Disordered" evidence="8">
    <location>
        <begin position="205"/>
        <end position="275"/>
    </location>
</feature>
<keyword evidence="5" id="KW-0808">Transferase</keyword>
<dbReference type="SUPFAM" id="SSF82199">
    <property type="entry name" value="SET domain"/>
    <property type="match status" value="1"/>
</dbReference>
<keyword evidence="6" id="KW-0949">S-adenosyl-L-methionine</keyword>
<protein>
    <submittedName>
        <fullName evidence="11">Uncharacterized protein</fullName>
    </submittedName>
</protein>
<feature type="region of interest" description="Disordered" evidence="8">
    <location>
        <begin position="417"/>
        <end position="445"/>
    </location>
</feature>
<dbReference type="GO" id="GO:0005694">
    <property type="term" value="C:chromosome"/>
    <property type="evidence" value="ECO:0007669"/>
    <property type="project" value="UniProtKB-SubCell"/>
</dbReference>
<name>A0AAW1QRM5_9CHLO</name>
<dbReference type="InterPro" id="IPR003616">
    <property type="entry name" value="Post-SET_dom"/>
</dbReference>
<dbReference type="Pfam" id="PF00856">
    <property type="entry name" value="SET"/>
    <property type="match status" value="1"/>
</dbReference>
<feature type="domain" description="Post-SET" evidence="10">
    <location>
        <begin position="126"/>
        <end position="142"/>
    </location>
</feature>
<dbReference type="Proteomes" id="UP001489004">
    <property type="component" value="Unassembled WGS sequence"/>
</dbReference>
<feature type="domain" description="SET" evidence="9">
    <location>
        <begin position="1"/>
        <end position="119"/>
    </location>
</feature>
<dbReference type="PROSITE" id="PS50280">
    <property type="entry name" value="SET"/>
    <property type="match status" value="1"/>
</dbReference>
<proteinExistence type="predicted"/>
<reference evidence="11 12" key="1">
    <citation type="journal article" date="2024" name="Nat. Commun.">
        <title>Phylogenomics reveals the evolutionary origins of lichenization in chlorophyte algae.</title>
        <authorList>
            <person name="Puginier C."/>
            <person name="Libourel C."/>
            <person name="Otte J."/>
            <person name="Skaloud P."/>
            <person name="Haon M."/>
            <person name="Grisel S."/>
            <person name="Petersen M."/>
            <person name="Berrin J.G."/>
            <person name="Delaux P.M."/>
            <person name="Dal Grande F."/>
            <person name="Keller J."/>
        </authorList>
    </citation>
    <scope>NUCLEOTIDE SEQUENCE [LARGE SCALE GENOMIC DNA]</scope>
    <source>
        <strain evidence="11 12">SAG 2043</strain>
    </source>
</reference>
<gene>
    <name evidence="11" type="ORF">WJX72_005968</name>
</gene>
<evidence type="ECO:0000256" key="3">
    <source>
        <dbReference type="ARBA" id="ARBA00022454"/>
    </source>
</evidence>
<evidence type="ECO:0000313" key="12">
    <source>
        <dbReference type="Proteomes" id="UP001489004"/>
    </source>
</evidence>
<keyword evidence="4" id="KW-0489">Methyltransferase</keyword>
<dbReference type="InterPro" id="IPR001214">
    <property type="entry name" value="SET_dom"/>
</dbReference>
<evidence type="ECO:0000259" key="10">
    <source>
        <dbReference type="PROSITE" id="PS50868"/>
    </source>
</evidence>
<dbReference type="GO" id="GO:0005634">
    <property type="term" value="C:nucleus"/>
    <property type="evidence" value="ECO:0007669"/>
    <property type="project" value="UniProtKB-SubCell"/>
</dbReference>
<keyword evidence="12" id="KW-1185">Reference proteome</keyword>
<dbReference type="InterPro" id="IPR050777">
    <property type="entry name" value="SET2_Histone-Lys_MeTrsfase"/>
</dbReference>
<evidence type="ECO:0000256" key="2">
    <source>
        <dbReference type="ARBA" id="ARBA00004286"/>
    </source>
</evidence>
<evidence type="ECO:0000256" key="1">
    <source>
        <dbReference type="ARBA" id="ARBA00004123"/>
    </source>
</evidence>
<dbReference type="GO" id="GO:0032259">
    <property type="term" value="P:methylation"/>
    <property type="evidence" value="ECO:0007669"/>
    <property type="project" value="UniProtKB-KW"/>
</dbReference>
<organism evidence="11 12">
    <name type="scientific">[Myrmecia] bisecta</name>
    <dbReference type="NCBI Taxonomy" id="41462"/>
    <lineage>
        <taxon>Eukaryota</taxon>
        <taxon>Viridiplantae</taxon>
        <taxon>Chlorophyta</taxon>
        <taxon>core chlorophytes</taxon>
        <taxon>Trebouxiophyceae</taxon>
        <taxon>Trebouxiales</taxon>
        <taxon>Trebouxiaceae</taxon>
        <taxon>Myrmecia</taxon>
    </lineage>
</organism>
<keyword evidence="3" id="KW-0158">Chromosome</keyword>
<dbReference type="PANTHER" id="PTHR22884">
    <property type="entry name" value="SET DOMAIN PROTEINS"/>
    <property type="match status" value="1"/>
</dbReference>
<accession>A0AAW1QRM5</accession>
<evidence type="ECO:0000259" key="9">
    <source>
        <dbReference type="PROSITE" id="PS50280"/>
    </source>
</evidence>
<evidence type="ECO:0000256" key="4">
    <source>
        <dbReference type="ARBA" id="ARBA00022603"/>
    </source>
</evidence>
<evidence type="ECO:0000256" key="6">
    <source>
        <dbReference type="ARBA" id="ARBA00022691"/>
    </source>
</evidence>
<keyword evidence="7" id="KW-0539">Nucleus</keyword>
<dbReference type="EMBL" id="JALJOR010000002">
    <property type="protein sequence ID" value="KAK9823858.1"/>
    <property type="molecule type" value="Genomic_DNA"/>
</dbReference>
<feature type="compositionally biased region" description="Polar residues" evidence="8">
    <location>
        <begin position="253"/>
        <end position="271"/>
    </location>
</feature>
<comment type="subcellular location">
    <subcellularLocation>
        <location evidence="2">Chromosome</location>
    </subcellularLocation>
    <subcellularLocation>
        <location evidence="1">Nucleus</location>
    </subcellularLocation>
</comment>
<dbReference type="SMART" id="SM00317">
    <property type="entry name" value="SET"/>
    <property type="match status" value="1"/>
</dbReference>
<comment type="caution">
    <text evidence="11">The sequence shown here is derived from an EMBL/GenBank/DDBJ whole genome shotgun (WGS) entry which is preliminary data.</text>
</comment>
<dbReference type="InterPro" id="IPR046341">
    <property type="entry name" value="SET_dom_sf"/>
</dbReference>